<dbReference type="InterPro" id="IPR009061">
    <property type="entry name" value="DNA-bd_dom_put_sf"/>
</dbReference>
<name>A0A518FT11_9PLAN</name>
<dbReference type="Pfam" id="PF12728">
    <property type="entry name" value="HTH_17"/>
    <property type="match status" value="1"/>
</dbReference>
<dbReference type="AlphaFoldDB" id="A0A518FT11"/>
<dbReference type="Proteomes" id="UP000320839">
    <property type="component" value="Chromosome"/>
</dbReference>
<dbReference type="InterPro" id="IPR041657">
    <property type="entry name" value="HTH_17"/>
</dbReference>
<reference evidence="2 3" key="1">
    <citation type="submission" date="2019-02" db="EMBL/GenBank/DDBJ databases">
        <title>Deep-cultivation of Planctomycetes and their phenomic and genomic characterization uncovers novel biology.</title>
        <authorList>
            <person name="Wiegand S."/>
            <person name="Jogler M."/>
            <person name="Boedeker C."/>
            <person name="Pinto D."/>
            <person name="Vollmers J."/>
            <person name="Rivas-Marin E."/>
            <person name="Kohn T."/>
            <person name="Peeters S.H."/>
            <person name="Heuer A."/>
            <person name="Rast P."/>
            <person name="Oberbeckmann S."/>
            <person name="Bunk B."/>
            <person name="Jeske O."/>
            <person name="Meyerdierks A."/>
            <person name="Storesund J.E."/>
            <person name="Kallscheuer N."/>
            <person name="Luecker S."/>
            <person name="Lage O.M."/>
            <person name="Pohl T."/>
            <person name="Merkel B.J."/>
            <person name="Hornburger P."/>
            <person name="Mueller R.-W."/>
            <person name="Bruemmer F."/>
            <person name="Labrenz M."/>
            <person name="Spormann A.M."/>
            <person name="Op den Camp H."/>
            <person name="Overmann J."/>
            <person name="Amann R."/>
            <person name="Jetten M.S.M."/>
            <person name="Mascher T."/>
            <person name="Medema M.H."/>
            <person name="Devos D.P."/>
            <person name="Kaster A.-K."/>
            <person name="Ovreas L."/>
            <person name="Rohde M."/>
            <person name="Galperin M.Y."/>
            <person name="Jogler C."/>
        </authorList>
    </citation>
    <scope>NUCLEOTIDE SEQUENCE [LARGE SCALE GENOMIC DNA]</scope>
    <source>
        <strain evidence="2 3">Pan153</strain>
    </source>
</reference>
<dbReference type="Gene3D" id="1.10.1660.10">
    <property type="match status" value="1"/>
</dbReference>
<proteinExistence type="predicted"/>
<evidence type="ECO:0000313" key="3">
    <source>
        <dbReference type="Proteomes" id="UP000320839"/>
    </source>
</evidence>
<dbReference type="RefSeq" id="WP_145457485.1">
    <property type="nucleotide sequence ID" value="NZ_CP036317.1"/>
</dbReference>
<evidence type="ECO:0000313" key="2">
    <source>
        <dbReference type="EMBL" id="QDV19487.1"/>
    </source>
</evidence>
<dbReference type="InterPro" id="IPR010093">
    <property type="entry name" value="SinI_DNA-bd"/>
</dbReference>
<dbReference type="SUPFAM" id="SSF46955">
    <property type="entry name" value="Putative DNA-binding domain"/>
    <property type="match status" value="1"/>
</dbReference>
<feature type="domain" description="Helix-turn-helix" evidence="1">
    <location>
        <begin position="1"/>
        <end position="50"/>
    </location>
</feature>
<organism evidence="2 3">
    <name type="scientific">Gimesia panareensis</name>
    <dbReference type="NCBI Taxonomy" id="2527978"/>
    <lineage>
        <taxon>Bacteria</taxon>
        <taxon>Pseudomonadati</taxon>
        <taxon>Planctomycetota</taxon>
        <taxon>Planctomycetia</taxon>
        <taxon>Planctomycetales</taxon>
        <taxon>Planctomycetaceae</taxon>
        <taxon>Gimesia</taxon>
    </lineage>
</organism>
<gene>
    <name evidence="2" type="ORF">Pan153_41530</name>
</gene>
<dbReference type="EMBL" id="CP036317">
    <property type="protein sequence ID" value="QDV19487.1"/>
    <property type="molecule type" value="Genomic_DNA"/>
</dbReference>
<dbReference type="OrthoDB" id="9805928at2"/>
<dbReference type="GO" id="GO:0003677">
    <property type="term" value="F:DNA binding"/>
    <property type="evidence" value="ECO:0007669"/>
    <property type="project" value="InterPro"/>
</dbReference>
<protein>
    <submittedName>
        <fullName evidence="2">Helix-turn-helix domain protein</fullName>
    </submittedName>
</protein>
<sequence>MLSIKQVSEMLNVTAQTVRNLANGEVIPAYRIGGQIRFREQDVLAYLDRQKIKVTEVKEAE</sequence>
<accession>A0A518FT11</accession>
<evidence type="ECO:0000259" key="1">
    <source>
        <dbReference type="Pfam" id="PF12728"/>
    </source>
</evidence>
<dbReference type="NCBIfam" id="TIGR01764">
    <property type="entry name" value="excise"/>
    <property type="match status" value="1"/>
</dbReference>